<protein>
    <submittedName>
        <fullName evidence="1">Uncharacterized protein</fullName>
    </submittedName>
</protein>
<sequence length="68" mass="8178">MRKPRLVSFNLEDEQEKKLFEFTYTFNFSKQVKRWLYAEMNKKDGVQIVENAPQVDNNDLEDVSSFLE</sequence>
<organism evidence="1 2">
    <name type="scientific">Evansella tamaricis</name>
    <dbReference type="NCBI Taxonomy" id="2069301"/>
    <lineage>
        <taxon>Bacteria</taxon>
        <taxon>Bacillati</taxon>
        <taxon>Bacillota</taxon>
        <taxon>Bacilli</taxon>
        <taxon>Bacillales</taxon>
        <taxon>Bacillaceae</taxon>
        <taxon>Evansella</taxon>
    </lineage>
</organism>
<accession>A0ABS6JBI8</accession>
<reference evidence="1 2" key="1">
    <citation type="submission" date="2021-06" db="EMBL/GenBank/DDBJ databases">
        <title>Bacillus sp. RD4P76, an endophyte from a halophyte.</title>
        <authorList>
            <person name="Sun J.-Q."/>
        </authorList>
    </citation>
    <scope>NUCLEOTIDE SEQUENCE [LARGE SCALE GENOMIC DNA]</scope>
    <source>
        <strain evidence="1 2">CGMCC 1.15917</strain>
    </source>
</reference>
<dbReference type="RefSeq" id="WP_217064927.1">
    <property type="nucleotide sequence ID" value="NZ_JAHQCS010000057.1"/>
</dbReference>
<gene>
    <name evidence="1" type="ORF">KS419_04705</name>
</gene>
<comment type="caution">
    <text evidence="1">The sequence shown here is derived from an EMBL/GenBank/DDBJ whole genome shotgun (WGS) entry which is preliminary data.</text>
</comment>
<evidence type="ECO:0000313" key="2">
    <source>
        <dbReference type="Proteomes" id="UP000784880"/>
    </source>
</evidence>
<name>A0ABS6JBI8_9BACI</name>
<keyword evidence="2" id="KW-1185">Reference proteome</keyword>
<dbReference type="EMBL" id="JAHQCS010000057">
    <property type="protein sequence ID" value="MBU9711036.1"/>
    <property type="molecule type" value="Genomic_DNA"/>
</dbReference>
<dbReference type="Proteomes" id="UP000784880">
    <property type="component" value="Unassembled WGS sequence"/>
</dbReference>
<proteinExistence type="predicted"/>
<evidence type="ECO:0000313" key="1">
    <source>
        <dbReference type="EMBL" id="MBU9711036.1"/>
    </source>
</evidence>